<accession>A0A1R3JX00</accession>
<reference evidence="2" key="1">
    <citation type="submission" date="2013-09" db="EMBL/GenBank/DDBJ databases">
        <title>Corchorus olitorius genome sequencing.</title>
        <authorList>
            <person name="Alam M."/>
            <person name="Haque M.S."/>
            <person name="Islam M.S."/>
            <person name="Emdad E.M."/>
            <person name="Islam M.M."/>
            <person name="Ahmed B."/>
            <person name="Halim A."/>
            <person name="Hossen Q.M.M."/>
            <person name="Hossain M.Z."/>
            <person name="Ahmed R."/>
            <person name="Khan M.M."/>
            <person name="Islam R."/>
            <person name="Rashid M.M."/>
            <person name="Khan S.A."/>
            <person name="Rahman M.S."/>
            <person name="Alam M."/>
            <person name="Yahiya A.S."/>
            <person name="Khan M.S."/>
            <person name="Azam M.S."/>
            <person name="Haque T."/>
            <person name="Lashkar M.Z.H."/>
            <person name="Akhand A.I."/>
            <person name="Morshed G."/>
            <person name="Roy S."/>
            <person name="Uddin K.S."/>
            <person name="Rabeya T."/>
            <person name="Hossain A.S."/>
            <person name="Chowdhury A."/>
            <person name="Snigdha A.R."/>
            <person name="Mortoza M.S."/>
            <person name="Matin S.A."/>
            <person name="Hoque S.M.E."/>
            <person name="Islam M.K."/>
            <person name="Roy D.K."/>
            <person name="Haider R."/>
            <person name="Moosa M.M."/>
            <person name="Elias S.M."/>
            <person name="Hasan A.M."/>
            <person name="Jahan S."/>
            <person name="Shafiuddin M."/>
            <person name="Mahmood N."/>
            <person name="Shommy N.S."/>
        </authorList>
    </citation>
    <scope>NUCLEOTIDE SEQUENCE [LARGE SCALE GENOMIC DNA]</scope>
    <source>
        <strain evidence="2">cv. O-4</strain>
    </source>
</reference>
<organism evidence="1 2">
    <name type="scientific">Corchorus olitorius</name>
    <dbReference type="NCBI Taxonomy" id="93759"/>
    <lineage>
        <taxon>Eukaryota</taxon>
        <taxon>Viridiplantae</taxon>
        <taxon>Streptophyta</taxon>
        <taxon>Embryophyta</taxon>
        <taxon>Tracheophyta</taxon>
        <taxon>Spermatophyta</taxon>
        <taxon>Magnoliopsida</taxon>
        <taxon>eudicotyledons</taxon>
        <taxon>Gunneridae</taxon>
        <taxon>Pentapetalae</taxon>
        <taxon>rosids</taxon>
        <taxon>malvids</taxon>
        <taxon>Malvales</taxon>
        <taxon>Malvaceae</taxon>
        <taxon>Grewioideae</taxon>
        <taxon>Apeibeae</taxon>
        <taxon>Corchorus</taxon>
    </lineage>
</organism>
<proteinExistence type="predicted"/>
<protein>
    <submittedName>
        <fullName evidence="1">Light regulated Lir1</fullName>
    </submittedName>
</protein>
<dbReference type="EMBL" id="AWUE01015160">
    <property type="protein sequence ID" value="OMO99291.1"/>
    <property type="molecule type" value="Genomic_DNA"/>
</dbReference>
<dbReference type="Pfam" id="PF07207">
    <property type="entry name" value="Lir1"/>
    <property type="match status" value="1"/>
</dbReference>
<dbReference type="InterPro" id="IPR009856">
    <property type="entry name" value="Lir1"/>
</dbReference>
<keyword evidence="2" id="KW-1185">Reference proteome</keyword>
<evidence type="ECO:0000313" key="2">
    <source>
        <dbReference type="Proteomes" id="UP000187203"/>
    </source>
</evidence>
<dbReference type="AlphaFoldDB" id="A0A1R3JX00"/>
<comment type="caution">
    <text evidence="1">The sequence shown here is derived from an EMBL/GenBank/DDBJ whole genome shotgun (WGS) entry which is preliminary data.</text>
</comment>
<dbReference type="STRING" id="93759.A0A1R3JX00"/>
<name>A0A1R3JX00_9ROSI</name>
<dbReference type="OrthoDB" id="2011897at2759"/>
<dbReference type="Proteomes" id="UP000187203">
    <property type="component" value="Unassembled WGS sequence"/>
</dbReference>
<dbReference type="PANTHER" id="PTHR36762">
    <property type="entry name" value="LIGHT-REGULATED PROTEIN 1, CHLOROPLASTIC"/>
    <property type="match status" value="1"/>
</dbReference>
<dbReference type="PANTHER" id="PTHR36762:SF2">
    <property type="entry name" value="LIGHT-REGULATED PROTEIN 1, CHLOROPLASTIC"/>
    <property type="match status" value="1"/>
</dbReference>
<evidence type="ECO:0000313" key="1">
    <source>
        <dbReference type="EMBL" id="OMO99291.1"/>
    </source>
</evidence>
<sequence length="114" mass="12310">MQAAATLSIAPSTLLPKFSPASKNFSAQPLRQGCSVAPRRVSIKATATTYDTSTVDYNSIFSVFPAEACETVGGDACRADMYPEVRLQPEARNVVSAAAELIDREYLQYNEAKT</sequence>
<gene>
    <name evidence="1" type="ORF">COLO4_13367</name>
</gene>
<dbReference type="GO" id="GO:0009507">
    <property type="term" value="C:chloroplast"/>
    <property type="evidence" value="ECO:0007669"/>
    <property type="project" value="InterPro"/>
</dbReference>